<sequence length="255" mass="29005">MIKFLAGLILVLFTSSTFACTESESKLFLSKLQWVTEDYPPYNYLDESGHLVGAVPDILAMIYNELGIKKRGNNISVLPWARLIMYMERYPEYAAFSMVTTPERANKFRLVPLPITTRISILALTSNIDSLRDKTLGELTIAVVRGDIGQKLLSIQQNPAKQVETISAISMLEMLLRKRVDAIAYSEDVTYYQLQRLDVKKSAVTSLYLLKDDSDVNFVFHKYASNCVIELFTKELAALNRSGKLQPIWNKYIQD</sequence>
<dbReference type="PANTHER" id="PTHR38834:SF3">
    <property type="entry name" value="SOLUTE-BINDING PROTEIN FAMILY 3_N-TERMINAL DOMAIN-CONTAINING PROTEIN"/>
    <property type="match status" value="1"/>
</dbReference>
<name>A0A1Y5ED26_COLPS</name>
<dbReference type="Proteomes" id="UP000243053">
    <property type="component" value="Unassembled WGS sequence"/>
</dbReference>
<protein>
    <recommendedName>
        <fullName evidence="2">Solute-binding protein family 3/N-terminal domain-containing protein</fullName>
    </recommendedName>
</protein>
<dbReference type="EMBL" id="MAAF01000071">
    <property type="protein sequence ID" value="OUR79356.1"/>
    <property type="molecule type" value="Genomic_DNA"/>
</dbReference>
<evidence type="ECO:0000313" key="3">
    <source>
        <dbReference type="EMBL" id="OUR79356.1"/>
    </source>
</evidence>
<evidence type="ECO:0000256" key="1">
    <source>
        <dbReference type="SAM" id="SignalP"/>
    </source>
</evidence>
<gene>
    <name evidence="3" type="ORF">A9Q75_11875</name>
</gene>
<dbReference type="Gene3D" id="3.40.190.10">
    <property type="entry name" value="Periplasmic binding protein-like II"/>
    <property type="match status" value="2"/>
</dbReference>
<dbReference type="InterPro" id="IPR001638">
    <property type="entry name" value="Solute-binding_3/MltF_N"/>
</dbReference>
<comment type="caution">
    <text evidence="3">The sequence shown here is derived from an EMBL/GenBank/DDBJ whole genome shotgun (WGS) entry which is preliminary data.</text>
</comment>
<dbReference type="PROSITE" id="PS51257">
    <property type="entry name" value="PROKAR_LIPOPROTEIN"/>
    <property type="match status" value="1"/>
</dbReference>
<keyword evidence="1" id="KW-0732">Signal</keyword>
<evidence type="ECO:0000313" key="4">
    <source>
        <dbReference type="Proteomes" id="UP000243053"/>
    </source>
</evidence>
<dbReference type="Pfam" id="PF00497">
    <property type="entry name" value="SBP_bac_3"/>
    <property type="match status" value="1"/>
</dbReference>
<evidence type="ECO:0000259" key="2">
    <source>
        <dbReference type="Pfam" id="PF00497"/>
    </source>
</evidence>
<dbReference type="PANTHER" id="PTHR38834">
    <property type="entry name" value="PERIPLASMIC SUBSTRATE BINDING PROTEIN FAMILY 3"/>
    <property type="match status" value="1"/>
</dbReference>
<reference evidence="4" key="1">
    <citation type="journal article" date="2017" name="Proc. Natl. Acad. Sci. U.S.A.">
        <title>Simulation of Deepwater Horizon oil plume reveals substrate specialization within a complex community of hydrocarbon degraders.</title>
        <authorList>
            <person name="Hu P."/>
            <person name="Dubinsky E.A."/>
            <person name="Probst A.J."/>
            <person name="Wang J."/>
            <person name="Sieber C.M.K."/>
            <person name="Tom L.M."/>
            <person name="Gardinali P."/>
            <person name="Banfield J.F."/>
            <person name="Atlas R.M."/>
            <person name="Andersen G.L."/>
        </authorList>
    </citation>
    <scope>NUCLEOTIDE SEQUENCE [LARGE SCALE GENOMIC DNA]</scope>
</reference>
<dbReference type="AlphaFoldDB" id="A0A1Y5ED26"/>
<feature type="chain" id="PRO_5013096720" description="Solute-binding protein family 3/N-terminal domain-containing protein" evidence="1">
    <location>
        <begin position="20"/>
        <end position="255"/>
    </location>
</feature>
<proteinExistence type="predicted"/>
<organism evidence="3 4">
    <name type="scientific">Colwellia psychrerythraea</name>
    <name type="common">Vibrio psychroerythus</name>
    <dbReference type="NCBI Taxonomy" id="28229"/>
    <lineage>
        <taxon>Bacteria</taxon>
        <taxon>Pseudomonadati</taxon>
        <taxon>Pseudomonadota</taxon>
        <taxon>Gammaproteobacteria</taxon>
        <taxon>Alteromonadales</taxon>
        <taxon>Colwelliaceae</taxon>
        <taxon>Colwellia</taxon>
    </lineage>
</organism>
<feature type="domain" description="Solute-binding protein family 3/N-terminal" evidence="2">
    <location>
        <begin position="35"/>
        <end position="254"/>
    </location>
</feature>
<dbReference type="SUPFAM" id="SSF53850">
    <property type="entry name" value="Periplasmic binding protein-like II"/>
    <property type="match status" value="1"/>
</dbReference>
<accession>A0A1Y5ED26</accession>
<feature type="signal peptide" evidence="1">
    <location>
        <begin position="1"/>
        <end position="19"/>
    </location>
</feature>